<dbReference type="PANTHER" id="PTHR43227">
    <property type="entry name" value="BLL4140 PROTEIN"/>
    <property type="match status" value="1"/>
</dbReference>
<evidence type="ECO:0000256" key="4">
    <source>
        <dbReference type="ARBA" id="ARBA00022692"/>
    </source>
</evidence>
<dbReference type="GO" id="GO:0005886">
    <property type="term" value="C:plasma membrane"/>
    <property type="evidence" value="ECO:0007669"/>
    <property type="project" value="UniProtKB-SubCell"/>
</dbReference>
<evidence type="ECO:0000256" key="2">
    <source>
        <dbReference type="ARBA" id="ARBA00022448"/>
    </source>
</evidence>
<dbReference type="PANTHER" id="PTHR43227:SF8">
    <property type="entry name" value="DIACETYLCHITOBIOSE UPTAKE SYSTEM PERMEASE PROTEIN DASB"/>
    <property type="match status" value="1"/>
</dbReference>
<comment type="similarity">
    <text evidence="7">Belongs to the binding-protein-dependent transport system permease family.</text>
</comment>
<keyword evidence="5 7" id="KW-1133">Transmembrane helix</keyword>
<feature type="transmembrane region" description="Helical" evidence="7">
    <location>
        <begin position="94"/>
        <end position="115"/>
    </location>
</feature>
<dbReference type="Gene3D" id="1.10.3720.10">
    <property type="entry name" value="MetI-like"/>
    <property type="match status" value="1"/>
</dbReference>
<keyword evidence="3" id="KW-1003">Cell membrane</keyword>
<name>A0A839NE29_9MICO</name>
<keyword evidence="2 7" id="KW-0813">Transport</keyword>
<dbReference type="InterPro" id="IPR050809">
    <property type="entry name" value="UgpAE/MalFG_permease"/>
</dbReference>
<dbReference type="RefSeq" id="WP_221185649.1">
    <property type="nucleotide sequence ID" value="NZ_JACHVQ010000003.1"/>
</dbReference>
<evidence type="ECO:0000256" key="5">
    <source>
        <dbReference type="ARBA" id="ARBA00022989"/>
    </source>
</evidence>
<feature type="region of interest" description="Disordered" evidence="8">
    <location>
        <begin position="1"/>
        <end position="23"/>
    </location>
</feature>
<accession>A0A839NE29</accession>
<feature type="transmembrane region" description="Helical" evidence="7">
    <location>
        <begin position="289"/>
        <end position="308"/>
    </location>
</feature>
<feature type="transmembrane region" description="Helical" evidence="7">
    <location>
        <begin position="37"/>
        <end position="56"/>
    </location>
</feature>
<evidence type="ECO:0000256" key="6">
    <source>
        <dbReference type="ARBA" id="ARBA00023136"/>
    </source>
</evidence>
<dbReference type="EMBL" id="JACHVQ010000003">
    <property type="protein sequence ID" value="MBB2893425.1"/>
    <property type="molecule type" value="Genomic_DNA"/>
</dbReference>
<gene>
    <name evidence="10" type="ORF">FHU39_003456</name>
</gene>
<dbReference type="SUPFAM" id="SSF161098">
    <property type="entry name" value="MetI-like"/>
    <property type="match status" value="1"/>
</dbReference>
<evidence type="ECO:0000256" key="3">
    <source>
        <dbReference type="ARBA" id="ARBA00022475"/>
    </source>
</evidence>
<feature type="transmembrane region" description="Helical" evidence="7">
    <location>
        <begin position="127"/>
        <end position="148"/>
    </location>
</feature>
<dbReference type="AlphaFoldDB" id="A0A839NE29"/>
<organism evidence="10 11">
    <name type="scientific">Flexivirga oryzae</name>
    <dbReference type="NCBI Taxonomy" id="1794944"/>
    <lineage>
        <taxon>Bacteria</taxon>
        <taxon>Bacillati</taxon>
        <taxon>Actinomycetota</taxon>
        <taxon>Actinomycetes</taxon>
        <taxon>Micrococcales</taxon>
        <taxon>Dermacoccaceae</taxon>
        <taxon>Flexivirga</taxon>
    </lineage>
</organism>
<keyword evidence="4 7" id="KW-0812">Transmembrane</keyword>
<dbReference type="Proteomes" id="UP000559182">
    <property type="component" value="Unassembled WGS sequence"/>
</dbReference>
<dbReference type="SUPFAM" id="SSF160964">
    <property type="entry name" value="MalF N-terminal region-like"/>
    <property type="match status" value="1"/>
</dbReference>
<feature type="transmembrane region" description="Helical" evidence="7">
    <location>
        <begin position="226"/>
        <end position="249"/>
    </location>
</feature>
<evidence type="ECO:0000259" key="9">
    <source>
        <dbReference type="PROSITE" id="PS50928"/>
    </source>
</evidence>
<evidence type="ECO:0000256" key="8">
    <source>
        <dbReference type="SAM" id="MobiDB-lite"/>
    </source>
</evidence>
<feature type="compositionally biased region" description="Low complexity" evidence="8">
    <location>
        <begin position="10"/>
        <end position="23"/>
    </location>
</feature>
<dbReference type="GO" id="GO:0055085">
    <property type="term" value="P:transmembrane transport"/>
    <property type="evidence" value="ECO:0007669"/>
    <property type="project" value="InterPro"/>
</dbReference>
<sequence>MSLLTKDSRPGLAAPGTAPAAPRAGQRAPWLMVSPSLVVIGVVTLVPIVLLAFVSFTDYDQRSLFTGVFGWTGVDQYTQLFQDSAFWSATARTFLFTAALVVGSVLIGAFFAYLLTRLGTAVRTVFTVSLVLAWAMPTVASSVVWNWLFQPGYGVANWILTKLHVFGDLTNTDWANDKWLAFLVIWLLIVWQAVPFIALTLYAALTQIPGELTEAARIDGAGEWRTWWSITMPILKPTFLLVTILSVIWDFNVFNQIWLVSGGGPGDSTSTLGVYAYKTAFVGFHVGQGAAIALVTTALLAAVSWLYVRQLVRSGESL</sequence>
<feature type="domain" description="ABC transmembrane type-1" evidence="9">
    <location>
        <begin position="90"/>
        <end position="307"/>
    </location>
</feature>
<keyword evidence="6 7" id="KW-0472">Membrane</keyword>
<dbReference type="PROSITE" id="PS50928">
    <property type="entry name" value="ABC_TM1"/>
    <property type="match status" value="1"/>
</dbReference>
<protein>
    <submittedName>
        <fullName evidence="10">N,N'-diacetylchitobiose transport system permease protein</fullName>
    </submittedName>
</protein>
<dbReference type="CDD" id="cd06261">
    <property type="entry name" value="TM_PBP2"/>
    <property type="match status" value="1"/>
</dbReference>
<evidence type="ECO:0000313" key="10">
    <source>
        <dbReference type="EMBL" id="MBB2893425.1"/>
    </source>
</evidence>
<comment type="subcellular location">
    <subcellularLocation>
        <location evidence="1 7">Cell membrane</location>
        <topology evidence="1 7">Multi-pass membrane protein</topology>
    </subcellularLocation>
</comment>
<evidence type="ECO:0000256" key="7">
    <source>
        <dbReference type="RuleBase" id="RU363032"/>
    </source>
</evidence>
<evidence type="ECO:0000313" key="11">
    <source>
        <dbReference type="Proteomes" id="UP000559182"/>
    </source>
</evidence>
<dbReference type="InterPro" id="IPR035906">
    <property type="entry name" value="MetI-like_sf"/>
</dbReference>
<comment type="caution">
    <text evidence="10">The sequence shown here is derived from an EMBL/GenBank/DDBJ whole genome shotgun (WGS) entry which is preliminary data.</text>
</comment>
<evidence type="ECO:0000256" key="1">
    <source>
        <dbReference type="ARBA" id="ARBA00004651"/>
    </source>
</evidence>
<dbReference type="InterPro" id="IPR000515">
    <property type="entry name" value="MetI-like"/>
</dbReference>
<keyword evidence="11" id="KW-1185">Reference proteome</keyword>
<feature type="transmembrane region" description="Helical" evidence="7">
    <location>
        <begin position="179"/>
        <end position="205"/>
    </location>
</feature>
<dbReference type="Pfam" id="PF00528">
    <property type="entry name" value="BPD_transp_1"/>
    <property type="match status" value="1"/>
</dbReference>
<reference evidence="10 11" key="1">
    <citation type="submission" date="2020-08" db="EMBL/GenBank/DDBJ databases">
        <title>Sequencing the genomes of 1000 actinobacteria strains.</title>
        <authorList>
            <person name="Klenk H.-P."/>
        </authorList>
    </citation>
    <scope>NUCLEOTIDE SEQUENCE [LARGE SCALE GENOMIC DNA]</scope>
    <source>
        <strain evidence="10 11">DSM 105369</strain>
    </source>
</reference>
<proteinExistence type="inferred from homology"/>